<dbReference type="SMART" id="SM00238">
    <property type="entry name" value="BIR"/>
    <property type="match status" value="1"/>
</dbReference>
<dbReference type="GO" id="GO:0005634">
    <property type="term" value="C:nucleus"/>
    <property type="evidence" value="ECO:0007669"/>
    <property type="project" value="TreeGrafter"/>
</dbReference>
<feature type="compositionally biased region" description="Low complexity" evidence="3">
    <location>
        <begin position="3670"/>
        <end position="3680"/>
    </location>
</feature>
<dbReference type="FunFam" id="3.10.110.10:FF:000014">
    <property type="entry name" value="Baculoviral IAP repeat-containing protein 6"/>
    <property type="match status" value="1"/>
</dbReference>
<dbReference type="Pfam" id="PF00179">
    <property type="entry name" value="UQ_con"/>
    <property type="match status" value="1"/>
</dbReference>
<feature type="compositionally biased region" description="Low complexity" evidence="3">
    <location>
        <begin position="2243"/>
        <end position="2261"/>
    </location>
</feature>
<feature type="region of interest" description="Disordered" evidence="3">
    <location>
        <begin position="2491"/>
        <end position="2511"/>
    </location>
</feature>
<dbReference type="Gene3D" id="1.10.1170.10">
    <property type="entry name" value="Inhibitor Of Apoptosis Protein (2mihbC-IAP-1), Chain A"/>
    <property type="match status" value="1"/>
</dbReference>
<feature type="region of interest" description="Disordered" evidence="3">
    <location>
        <begin position="3781"/>
        <end position="3808"/>
    </location>
</feature>
<proteinExistence type="predicted"/>
<sequence>MNETGVGDGDERLNVLKIHPLEENGLMNLSGTTSSVAFHEKLNVVLSTVKEDENVGIRVLDVNSGSLMRLGREGDLPYGFEETGGLQYLPECNKLFTWQKNVVGLRSDHQGILLLDTILQPPVLDKDVVEVVRVELILQEVALLLAKRLNSITLPPGHSEYQADVEAELKRKNQTVPANWEKKWATVVLELPFVTLHDVCNSLLQYYSRKKKNIAVIPILSGIAERLNNLGSLNGSDSIFRGSMNSETNRRLSFEKWPHTDFKWANPDHMAQAGFYHEPADSGEDRVVCFACHCCLVNWEPSDEPWSEHERHSSSCPHVKGEFTQNVPRSLIDSTGPASFHRVDDIPAVIHSSSPNTHPELMATATITGDIVIWNVERQLRREQSLQVQLSSINASLLGRSGQRSMAIVDQETGEQKSDTPEPRPMKSGSDFRVTSVCILHSRDVVSSTSMDEGTVPTNSSLVVGVQIRSDEEDREANESTESNEIWVPYLLVYELGTRSPSKETRKRSTEKKVRHSRRVKKKFPAVFATEEWLAEEYQTFTKTKAQKTGTSSGTQSVAPSFGPTSTPFSCPSNPALDNSSIAEQEQEHCYPPPVLTDCIPLHRPGDREPLEGLRVSHLLPCDGQLIVTMEFQEGKWKSSPIAGQPSSFDHVGAISVHKLCSKKTNSVHVSIVEDPTSFDNLIHEIDLISCITKLPPEFSVDVSVDEVGRHRSYVAMGTRGGLGRIVSTSPSSGLVGLREPPMELNSTDPYLLNIFYCATVERLCLATRDGSLHFFSVRRDSVPAVGGETSVLSVEAEEMEVDFVDGAPTPEYQNRHLHAPYPIDAPPHWIALVQAQRQRRAPQTLTSMLENSQSFTLMADRPSGRPGGTPNGSPDFGRSDWAFRWAFIMVRNVAHVDFRFTFSKAVPTSELPDLEVSLYSQRLEPSLQEEQEESLEKEAPEKKKRRFKNLEDRSATLRPEAKLLVGPIPLAPFMDLSGRGGLVPLMSRELLQNRAKCFLIVVNDPQLEANADQYETEESPVSSAEPMKSDDGLNSILRTRKISRAGIRLPLRPKPGSFLSNAWGCRALEEVTFTVRVFKTFIEGDLPRDQEVDMARRVDMLTSRVFQENLVQRAIEPDVSLEERIHIMDVLTWIVATHGTCRNSSTQPHQIVSIISRHLDQIVRFGMIFGNRSVAHKTARLLSTCTFSPLAEQQNNGDIIHTFKKSLLHQLLGNLSLAVNSDFAGALHWYITLIHSVREMNPNQTFKAVLEILHCVSQKLEQRENPYHGLLQARLGLDGMPFEEEIFDIRSNLLPYPESPLTVTSRTAMQLREERQSAFRDEDPVVDGDILHWISINQLKSPGYLLPYGDRNVYLGGHIHLGLMEVEPLSFVLCRASQGAKLEPMSAFPQEAYRSEDGFRTPVVFSSTVFSGIGSGGGAKKDMSSQGTFAHSTPKSGLHTWLDQWSENGPGNGGSGSKKPMKRSLTQGPSSSGTGSQLDRLSAGASGSACPSTSSDSHPAKTRKVDDKKASSSYYGSQPSGALLVQKFLRPPSDYVLEVTSLESGAKRFALLDFGEAVHITDIIIPPCRELLSLCVDAWIDREDVDRGSRIVITEDIAQRPVVLTDLQPPVHCRYVKISIIAKHGISSSRARIPVGTYWGHLASAPWTEGGMRPSKSLLDSFKALLEDVTYRYSMSTTRLRSLLEPLLDSSGPSLSHQVAAKIPAFRYKNEQFFTTTEKQVEENYLDCLALREQKNIIQQIIKRFRKSMGKGPVLPSWAFEEPRPDLLTAAIGRASTDKLRVISELLLSVLTGLLPFCAPNPALSTLQLVTCYPDALTVGLCSDLFVRYCVRGSRHEQATITIFLLTFASKQPWWPEFISSALVRLFSSQPGTTCAQDRLFAFLLFLGQRSPNPTAIIRHTLLKLSEKLPVSQRQDQDGALLTGAIDLPLVTWILFYLSAMLRAFPLKSGNKADADRWKFLTGCSLMLSKNKSPIRRRLASRRPFHAWPTATHSKSDIHPSVIMDTVGPAGIHPAVIMDTVGPPGTVETDDAVDALNVILPQNTSSLSEEKFVNKFHDALSQILAKKYEKNVSDAPGPYGGPVLLGSSLPFLSTSMVDPPICVMEKMRAATNSSKTNKPPLETNSISYVVPPFKLKRAECLVFAKNLASFIVSLDVACTSDVFVIGCQVLSRVTSCTTPSIRLAEIFSPEQIHRLLRRTVGVPGVAWEVHSVTALLLDILGGEYRVRQEEETVPTIREEFASEAATSTEAATSSETASAPKPKKPAADSPSSPAPKLDDFEVWTAESLSLSDEELENPDLTTWMSADEALLKTPPMSPPGSHSLAKFVCDEAGNDVFTLDQVQAMLYPHDVATSSAGKTLKKLLKTSANYWTLDDQKFFQNGSIDSDDEGFGASANTSTGPNGSGNTSAKTTKACLDPFFLSKSIHLRTGPCRFLEKERKLTTVKERADILSHTIDPRLECQASSVAELRLHGIASSTLVVQNFVLPSATPSRGAEGDATETPDEEDQESINRESLILMTKVFEKIFTSQEEEMTDEVVVHFLELWLKLNCSFHAARTSRFSSVSPLIQLTIDSASALLSVFASSTKVTPVDWGLLWLCLCMSCNENGMGSRMSLSRHFGPAILQFLKCTLYDPGTAKSSTMVGPNVSGAFDAFLNRVQSSLYTLNADGERKFIEAMLKTINSIFAGGVRSLGPLDSLNVFLCHAAFLQFGRINQYSLLDTVDILCAFVRGALVDGDQSFMRGGSRVAEDLRTDKSKDRSTSPLTVGSIQDVICVVIHLIKKLMNVPVLSPETAGSSQGETVIEENRLSSQTDASRARRNQESTTDEDKASSVPFRCSHHKDEASYPKLVDLVLSHKRGMSYLLDCLLVSPCATRENLPGEISVPEDVSSLASWINRNASDFKVVVSQLYQFLFCHRQYVLHLSDLLYPSKLFVEFVKEVLDCPNAIAHFHSLGGLTQAASLLIRACAHASSPAPSVVTALMGYCLGRGVTPQPQTSPWDPSYTIRGRKLMNISPMSKVEVNGEAVEHAKNLCLETPYKRGTRAYTWSHTFQNQDAYVELTITLPFASLVHQVEVIPHTSSANIGPSLAQLEIATEQQGPFFPVTVPVPSHGSSAIILPLVTPRIVQTIRLRLFRSTETTCIALQQVKVMGEALFTDGVVPYQPDRSPTNACISWLQVLERCFEVAESSSTVRIPLEQSITDALVDVAGLIPACVSLLSSSSQQVEENKAASVSRILVVKELRVSAGYVLRKLGEHCEHSSLVLIEALLNNGRGSSLHGNDGEAVKIGIMYSLLSNKQPSTQARMQFVMNHLDHQASRFLAAAQQGNQDLGGLRMDQWTNGYEDDVSTSPAYIHCLASALWHAKKFFPAEMMDFSTLINVTTFKNFLNWACKLPEGSRLKRALDCLLCAICHTDPSYLTQSVQHMGLCAEDTVNAPDEVKDPTPLPLGPTFYLTPQQFSTLAAMSLSKAAGTRLISSGFLHALAQLIKDQCSNNGKDLNVPLVLSILNFFSDLCEEQVTLAWLAEESSHIFWSPLLTVLADGSRDAYDLSGFTRRLILQVLLEPEKIHVLVTREDEGVGDSMQLPVTTQLRHPRYGVGMNTRIIDVPLEARVGDLHSLLEDHDTDSSLGVPSSRSEDQALSRLGNVQMLSSGNIEFLKKLHSSKVEGCSRTSSAPTTSRSQHKKKKEQKLGLFHKKVSTELTPDLLMGDLVRWLISKKHMDAYSCYVELDQRAPLKDEVTSFSNDMFPLTSCLDSFCYIGGLALLAQHLPLLHPEIPSYDRVSQTEPRSKQALPKGFDADTSEATGGPSENVQLLSMIASDSPTDDLGYAEYILREKTRAREMLRLVLGVKDNGVDGTNILSSPDAHRLPFFPFESLAGLYSSMPLTTDDGVLLRRTTLEFGALHMILGCLGVLAHQNSQLQLPGLYDELVLKATKRSLCVQPSVNSKSSASGGNLPPVVTLKPPPTSNDGDAAQYWAKGTGFGTGSTNQTWDMERSFHQKKLQEQHVTVLLKVLATFICPEEIMDTPALKSFPSYMTEMLQISCLRHTLCSFLRNDSILDMSCHVDVYQAVLECVRALALTPSLHPLLLPGTAYEDDEPYPAESIADLIATLHRTAESYSDRLAKMDSKFVVEGGSEKHLIPDIIKTATMVEKVTEVLREKREAGAGSSTAEPQLELMTVEQRYVKMMKDLRFQFYDMITVQDDTQPDRGRMKRLAQETVTLSSALPLSYSSTVFVRCDTNRLDVMKVLITGPEGTPYSNGCFEFDVYFPSDYPKSPMKVNLETTGRRSVRFNPNLYVDGKVCLSILNTWHGRPEERWNPQTSSLLQVLVSIQSLILVPDPYFNEPGYERTRNSDAGTQASRDYDSNIRVATVRWAMIEQLRNPCPCFKEVINLHFFLKREEILTQVEFWIRETEEFAAGKKPNVACASNARNLRNHYTTLKELLENLTCPPGCEDIAPMEKRPNPPPPLKCESDSGSSSTGVEDELGQSPASKASTSGTGEGEGPLITLEDNSNVNLNYLPSTEDEDDEDLTLPMYDAQNEDNYYL</sequence>
<feature type="compositionally biased region" description="Polar residues" evidence="3">
    <location>
        <begin position="4492"/>
        <end position="4501"/>
    </location>
</feature>
<dbReference type="GO" id="GO:0032465">
    <property type="term" value="P:regulation of cytokinesis"/>
    <property type="evidence" value="ECO:0007669"/>
    <property type="project" value="InterPro"/>
</dbReference>
<feature type="compositionally biased region" description="Basic residues" evidence="3">
    <location>
        <begin position="3681"/>
        <end position="3690"/>
    </location>
</feature>
<evidence type="ECO:0000256" key="3">
    <source>
        <dbReference type="SAM" id="MobiDB-lite"/>
    </source>
</evidence>
<dbReference type="PROSITE" id="PS50143">
    <property type="entry name" value="BIR_REPEAT_2"/>
    <property type="match status" value="1"/>
</dbReference>
<dbReference type="SMART" id="SM00212">
    <property type="entry name" value="UBCc"/>
    <property type="match status" value="1"/>
</dbReference>
<dbReference type="InterPro" id="IPR001370">
    <property type="entry name" value="BIR_rpt"/>
</dbReference>
<organism evidence="4">
    <name type="scientific">Cyprideis torosa</name>
    <dbReference type="NCBI Taxonomy" id="163714"/>
    <lineage>
        <taxon>Eukaryota</taxon>
        <taxon>Metazoa</taxon>
        <taxon>Ecdysozoa</taxon>
        <taxon>Arthropoda</taxon>
        <taxon>Crustacea</taxon>
        <taxon>Oligostraca</taxon>
        <taxon>Ostracoda</taxon>
        <taxon>Podocopa</taxon>
        <taxon>Podocopida</taxon>
        <taxon>Cytherocopina</taxon>
        <taxon>Cytheroidea</taxon>
        <taxon>Cytherideidae</taxon>
        <taxon>Cyprideis</taxon>
    </lineage>
</organism>
<dbReference type="GO" id="GO:0004842">
    <property type="term" value="F:ubiquitin-protein transferase activity"/>
    <property type="evidence" value="ECO:0007669"/>
    <property type="project" value="InterPro"/>
</dbReference>
<feature type="region of interest" description="Disordered" evidence="3">
    <location>
        <begin position="2243"/>
        <end position="2279"/>
    </location>
</feature>
<gene>
    <name evidence="4" type="ORF">CTOB1V02_LOCUS4706</name>
</gene>
<evidence type="ECO:0000256" key="1">
    <source>
        <dbReference type="ARBA" id="ARBA00022679"/>
    </source>
</evidence>
<reference evidence="4" key="1">
    <citation type="submission" date="2020-11" db="EMBL/GenBank/DDBJ databases">
        <authorList>
            <person name="Tran Van P."/>
        </authorList>
    </citation>
    <scope>NUCLEOTIDE SEQUENCE</scope>
</reference>
<feature type="region of interest" description="Disordered" evidence="3">
    <location>
        <begin position="2792"/>
        <end position="2835"/>
    </location>
</feature>
<dbReference type="InterPro" id="IPR022103">
    <property type="entry name" value="BIRC6"/>
</dbReference>
<protein>
    <submittedName>
        <fullName evidence="4">Uncharacterized protein</fullName>
    </submittedName>
</protein>
<feature type="region of interest" description="Disordered" evidence="3">
    <location>
        <begin position="4461"/>
        <end position="4549"/>
    </location>
</feature>
<keyword evidence="2" id="KW-0833">Ubl conjugation pathway</keyword>
<dbReference type="GO" id="GO:0004869">
    <property type="term" value="F:cysteine-type endopeptidase inhibitor activity"/>
    <property type="evidence" value="ECO:0007669"/>
    <property type="project" value="TreeGrafter"/>
</dbReference>
<dbReference type="InterPro" id="IPR016135">
    <property type="entry name" value="UBQ-conjugating_enzyme/RWD"/>
</dbReference>
<dbReference type="Pfam" id="PF00653">
    <property type="entry name" value="BIR"/>
    <property type="match status" value="1"/>
</dbReference>
<feature type="compositionally biased region" description="Low complexity" evidence="3">
    <location>
        <begin position="1465"/>
        <end position="1479"/>
    </location>
</feature>
<feature type="compositionally biased region" description="Polar residues" evidence="3">
    <location>
        <begin position="4513"/>
        <end position="4524"/>
    </location>
</feature>
<name>A0A7R8W8A3_9CRUS</name>
<dbReference type="SUPFAM" id="SSF57924">
    <property type="entry name" value="Inhibitor of apoptosis (IAP) repeat"/>
    <property type="match status" value="1"/>
</dbReference>
<feature type="compositionally biased region" description="Basic and acidic residues" evidence="3">
    <location>
        <begin position="414"/>
        <end position="425"/>
    </location>
</feature>
<dbReference type="OrthoDB" id="47801at2759"/>
<feature type="region of interest" description="Disordered" evidence="3">
    <location>
        <begin position="2391"/>
        <end position="2410"/>
    </location>
</feature>
<dbReference type="SUPFAM" id="SSF54495">
    <property type="entry name" value="UBC-like"/>
    <property type="match status" value="1"/>
</dbReference>
<feature type="compositionally biased region" description="Basic and acidic residues" evidence="3">
    <location>
        <begin position="2816"/>
        <end position="2831"/>
    </location>
</feature>
<dbReference type="CDD" id="cd00022">
    <property type="entry name" value="BIR"/>
    <property type="match status" value="1"/>
</dbReference>
<dbReference type="PANTHER" id="PTHR46116:SF39">
    <property type="entry name" value="BACULOVIRAL IAP REPEAT-CONTAINING PROTEIN 6"/>
    <property type="match status" value="1"/>
</dbReference>
<feature type="region of interest" description="Disordered" evidence="3">
    <location>
        <begin position="547"/>
        <end position="572"/>
    </location>
</feature>
<dbReference type="PROSITE" id="PS50127">
    <property type="entry name" value="UBC_2"/>
    <property type="match status" value="1"/>
</dbReference>
<dbReference type="Gene3D" id="3.10.110.10">
    <property type="entry name" value="Ubiquitin Conjugating Enzyme"/>
    <property type="match status" value="1"/>
</dbReference>
<evidence type="ECO:0000256" key="2">
    <source>
        <dbReference type="ARBA" id="ARBA00022786"/>
    </source>
</evidence>
<feature type="region of interest" description="Disordered" evidence="3">
    <location>
        <begin position="1417"/>
        <end position="1518"/>
    </location>
</feature>
<evidence type="ECO:0000313" key="4">
    <source>
        <dbReference type="EMBL" id="CAD7226791.1"/>
    </source>
</evidence>
<feature type="compositionally biased region" description="Polar residues" evidence="3">
    <location>
        <begin position="1425"/>
        <end position="1436"/>
    </location>
</feature>
<dbReference type="InterPro" id="IPR000608">
    <property type="entry name" value="UBC"/>
</dbReference>
<feature type="region of interest" description="Disordered" evidence="3">
    <location>
        <begin position="926"/>
        <end position="952"/>
    </location>
</feature>
<keyword evidence="1" id="KW-0808">Transferase</keyword>
<accession>A0A7R8W8A3</accession>
<feature type="region of interest" description="Disordered" evidence="3">
    <location>
        <begin position="411"/>
        <end position="431"/>
    </location>
</feature>
<dbReference type="EMBL" id="OB660934">
    <property type="protein sequence ID" value="CAD7226791.1"/>
    <property type="molecule type" value="Genomic_DNA"/>
</dbReference>
<feature type="compositionally biased region" description="Acidic residues" evidence="3">
    <location>
        <begin position="2499"/>
        <end position="2510"/>
    </location>
</feature>
<dbReference type="Pfam" id="PF12356">
    <property type="entry name" value="BIRC6"/>
    <property type="match status" value="1"/>
</dbReference>
<dbReference type="PANTHER" id="PTHR46116">
    <property type="entry name" value="(E3-INDEPENDENT) E2 UBIQUITIN-CONJUGATING ENZYME"/>
    <property type="match status" value="1"/>
</dbReference>
<feature type="region of interest" description="Disordered" evidence="3">
    <location>
        <begin position="3668"/>
        <end position="3690"/>
    </location>
</feature>
<dbReference type="GO" id="GO:0043066">
    <property type="term" value="P:negative regulation of apoptotic process"/>
    <property type="evidence" value="ECO:0007669"/>
    <property type="project" value="TreeGrafter"/>
</dbReference>
<feature type="compositionally biased region" description="Polar residues" evidence="3">
    <location>
        <begin position="2395"/>
        <end position="2410"/>
    </location>
</feature>
<dbReference type="GO" id="GO:0006915">
    <property type="term" value="P:apoptotic process"/>
    <property type="evidence" value="ECO:0007669"/>
    <property type="project" value="InterPro"/>
</dbReference>
<dbReference type="CDD" id="cd23810">
    <property type="entry name" value="UBCc_BIRC6"/>
    <property type="match status" value="1"/>
</dbReference>